<organism evidence="3 4">
    <name type="scientific">Paraglaciecola arctica BSs20135</name>
    <dbReference type="NCBI Taxonomy" id="493475"/>
    <lineage>
        <taxon>Bacteria</taxon>
        <taxon>Pseudomonadati</taxon>
        <taxon>Pseudomonadota</taxon>
        <taxon>Gammaproteobacteria</taxon>
        <taxon>Alteromonadales</taxon>
        <taxon>Alteromonadaceae</taxon>
        <taxon>Paraglaciecola</taxon>
    </lineage>
</organism>
<evidence type="ECO:0000313" key="3">
    <source>
        <dbReference type="EMBL" id="GAC21015.1"/>
    </source>
</evidence>
<accession>K6ZC53</accession>
<keyword evidence="4" id="KW-1185">Reference proteome</keyword>
<dbReference type="STRING" id="493475.GARC_4068"/>
<dbReference type="Gene3D" id="3.40.190.10">
    <property type="entry name" value="Periplasmic binding protein-like II"/>
    <property type="match status" value="2"/>
</dbReference>
<dbReference type="PANTHER" id="PTHR38834">
    <property type="entry name" value="PERIPLASMIC SUBSTRATE BINDING PROTEIN FAMILY 3"/>
    <property type="match status" value="1"/>
</dbReference>
<dbReference type="SUPFAM" id="SSF53850">
    <property type="entry name" value="Periplasmic binding protein-like II"/>
    <property type="match status" value="1"/>
</dbReference>
<evidence type="ECO:0000259" key="2">
    <source>
        <dbReference type="Pfam" id="PF00497"/>
    </source>
</evidence>
<evidence type="ECO:0000256" key="1">
    <source>
        <dbReference type="SAM" id="SignalP"/>
    </source>
</evidence>
<dbReference type="RefSeq" id="WP_007623528.1">
    <property type="nucleotide sequence ID" value="NZ_BAEO01000058.1"/>
</dbReference>
<dbReference type="eggNOG" id="COG0834">
    <property type="taxonomic scope" value="Bacteria"/>
</dbReference>
<proteinExistence type="predicted"/>
<reference evidence="3 4" key="1">
    <citation type="journal article" date="2017" name="Antonie Van Leeuwenhoek">
        <title>Rhizobium rhizosphaerae sp. nov., a novel species isolated from rice rhizosphere.</title>
        <authorList>
            <person name="Zhao J.J."/>
            <person name="Zhang J."/>
            <person name="Zhang R.J."/>
            <person name="Zhang C.W."/>
            <person name="Yin H.Q."/>
            <person name="Zhang X.X."/>
        </authorList>
    </citation>
    <scope>NUCLEOTIDE SEQUENCE [LARGE SCALE GENOMIC DNA]</scope>
    <source>
        <strain evidence="3 4">BSs20135</strain>
    </source>
</reference>
<gene>
    <name evidence="3" type="ORF">GARC_4068</name>
</gene>
<dbReference type="OrthoDB" id="8587856at2"/>
<sequence>MKYLSALLYLLCFQSIANDLKIFAVDEPPASFINEDGAQDGYVIDIIKAIQERLNDKTNIIFLPEGRALNILAKDPNSILMSISRTPPREQHYYWIAQVMSKKWQVYTLTNSEIVIETLDDLRALPSIGVVRGDVREEWLINKGFENLNSVTRHKQNIEKLNLSRVNAIVYEKQGLAYQVNNLGLELSHFKSAFILNEAPVYIVMSIKSSKQQVKKWQNAFEAIKVNGKLQNIAQNWQLVLLQQYNISSEIKNNILVF</sequence>
<evidence type="ECO:0000313" key="4">
    <source>
        <dbReference type="Proteomes" id="UP000006327"/>
    </source>
</evidence>
<dbReference type="InterPro" id="IPR001638">
    <property type="entry name" value="Solute-binding_3/MltF_N"/>
</dbReference>
<keyword evidence="1" id="KW-0732">Signal</keyword>
<name>K6ZC53_9ALTE</name>
<protein>
    <recommendedName>
        <fullName evidence="2">Solute-binding protein family 3/N-terminal domain-containing protein</fullName>
    </recommendedName>
</protein>
<dbReference type="Pfam" id="PF00497">
    <property type="entry name" value="SBP_bac_3"/>
    <property type="match status" value="1"/>
</dbReference>
<dbReference type="EMBL" id="BAEO01000058">
    <property type="protein sequence ID" value="GAC21015.1"/>
    <property type="molecule type" value="Genomic_DNA"/>
</dbReference>
<dbReference type="PANTHER" id="PTHR38834:SF3">
    <property type="entry name" value="SOLUTE-BINDING PROTEIN FAMILY 3_N-TERMINAL DOMAIN-CONTAINING PROTEIN"/>
    <property type="match status" value="1"/>
</dbReference>
<feature type="signal peptide" evidence="1">
    <location>
        <begin position="1"/>
        <end position="17"/>
    </location>
</feature>
<comment type="caution">
    <text evidence="3">The sequence shown here is derived from an EMBL/GenBank/DDBJ whole genome shotgun (WGS) entry which is preliminary data.</text>
</comment>
<feature type="domain" description="Solute-binding protein family 3/N-terminal" evidence="2">
    <location>
        <begin position="25"/>
        <end position="237"/>
    </location>
</feature>
<dbReference type="Proteomes" id="UP000006327">
    <property type="component" value="Unassembled WGS sequence"/>
</dbReference>
<dbReference type="AlphaFoldDB" id="K6ZC53"/>
<feature type="chain" id="PRO_5003898140" description="Solute-binding protein family 3/N-terminal domain-containing protein" evidence="1">
    <location>
        <begin position="18"/>
        <end position="258"/>
    </location>
</feature>